<feature type="domain" description="Signal transduction histidine kinase subgroup 3 dimerisation and phosphoacceptor" evidence="9">
    <location>
        <begin position="41"/>
        <end position="106"/>
    </location>
</feature>
<keyword evidence="4" id="KW-0808">Transferase</keyword>
<dbReference type="PANTHER" id="PTHR24421:SF10">
    <property type="entry name" value="NITRATE_NITRITE SENSOR PROTEIN NARQ"/>
    <property type="match status" value="1"/>
</dbReference>
<dbReference type="InterPro" id="IPR050482">
    <property type="entry name" value="Sensor_HK_TwoCompSys"/>
</dbReference>
<reference evidence="11" key="1">
    <citation type="journal article" date="2019" name="Int. J. Syst. Evol. Microbiol.">
        <title>The Global Catalogue of Microorganisms (GCM) 10K type strain sequencing project: providing services to taxonomists for standard genome sequencing and annotation.</title>
        <authorList>
            <consortium name="The Broad Institute Genomics Platform"/>
            <consortium name="The Broad Institute Genome Sequencing Center for Infectious Disease"/>
            <person name="Wu L."/>
            <person name="Ma J."/>
        </authorList>
    </citation>
    <scope>NUCLEOTIDE SEQUENCE [LARGE SCALE GENOMIC DNA]</scope>
    <source>
        <strain evidence="11">CAIM 431</strain>
    </source>
</reference>
<evidence type="ECO:0000256" key="4">
    <source>
        <dbReference type="ARBA" id="ARBA00022679"/>
    </source>
</evidence>
<evidence type="ECO:0000256" key="8">
    <source>
        <dbReference type="ARBA" id="ARBA00023012"/>
    </source>
</evidence>
<dbReference type="PANTHER" id="PTHR24421">
    <property type="entry name" value="NITRATE/NITRITE SENSOR PROTEIN NARX-RELATED"/>
    <property type="match status" value="1"/>
</dbReference>
<keyword evidence="5" id="KW-0547">Nucleotide-binding</keyword>
<proteinExistence type="predicted"/>
<evidence type="ECO:0000313" key="11">
    <source>
        <dbReference type="Proteomes" id="UP001597326"/>
    </source>
</evidence>
<dbReference type="Gene3D" id="3.30.565.10">
    <property type="entry name" value="Histidine kinase-like ATPase, C-terminal domain"/>
    <property type="match status" value="1"/>
</dbReference>
<keyword evidence="8" id="KW-0902">Two-component regulatory system</keyword>
<evidence type="ECO:0000256" key="7">
    <source>
        <dbReference type="ARBA" id="ARBA00022840"/>
    </source>
</evidence>
<keyword evidence="6 10" id="KW-0418">Kinase</keyword>
<dbReference type="InterPro" id="IPR011712">
    <property type="entry name" value="Sig_transdc_His_kin_sub3_dim/P"/>
</dbReference>
<dbReference type="EMBL" id="JBHUFZ010000006">
    <property type="protein sequence ID" value="MFD1889097.1"/>
    <property type="molecule type" value="Genomic_DNA"/>
</dbReference>
<evidence type="ECO:0000256" key="6">
    <source>
        <dbReference type="ARBA" id="ARBA00022777"/>
    </source>
</evidence>
<dbReference type="EC" id="2.7.13.3" evidence="2"/>
<protein>
    <recommendedName>
        <fullName evidence="2">histidine kinase</fullName>
        <ecNumber evidence="2">2.7.13.3</ecNumber>
    </recommendedName>
</protein>
<evidence type="ECO:0000256" key="3">
    <source>
        <dbReference type="ARBA" id="ARBA00022553"/>
    </source>
</evidence>
<accession>A0ABW4RSE8</accession>
<sequence length="237" mass="26041">MLRAWGSFIGAQRALVRSLREQNQALVRERHSAVTAAQVQERLAIAREMHDVLAHRLSLISMHSAALEHRTTMDDEERIQAGALIRANARASLSELRAILTDLREDHQHAPQPDVLDQPRLALEASTAERPVRVEVDLEETLLAPGAGRHVFRIAQEAVTNAHKHGSPGRIEVILRQEAGPALLVVTNPVGGPSPTAAGYGLRRITERVHLCEGSLTHAIREGTHVLEVTIPVEEKP</sequence>
<evidence type="ECO:0000256" key="2">
    <source>
        <dbReference type="ARBA" id="ARBA00012438"/>
    </source>
</evidence>
<dbReference type="Gene3D" id="1.20.5.1930">
    <property type="match status" value="1"/>
</dbReference>
<gene>
    <name evidence="10" type="ORF">ACFSCS_02715</name>
</gene>
<evidence type="ECO:0000313" key="10">
    <source>
        <dbReference type="EMBL" id="MFD1889097.1"/>
    </source>
</evidence>
<dbReference type="Pfam" id="PF07730">
    <property type="entry name" value="HisKA_3"/>
    <property type="match status" value="1"/>
</dbReference>
<evidence type="ECO:0000259" key="9">
    <source>
        <dbReference type="Pfam" id="PF07730"/>
    </source>
</evidence>
<name>A0ABW4RSE8_9ACTN</name>
<evidence type="ECO:0000256" key="5">
    <source>
        <dbReference type="ARBA" id="ARBA00022741"/>
    </source>
</evidence>
<comment type="caution">
    <text evidence="10">The sequence shown here is derived from an EMBL/GenBank/DDBJ whole genome shotgun (WGS) entry which is preliminary data.</text>
</comment>
<keyword evidence="7" id="KW-0067">ATP-binding</keyword>
<dbReference type="RefSeq" id="WP_343872117.1">
    <property type="nucleotide sequence ID" value="NZ_BAAAIX010000005.1"/>
</dbReference>
<dbReference type="GO" id="GO:0016301">
    <property type="term" value="F:kinase activity"/>
    <property type="evidence" value="ECO:0007669"/>
    <property type="project" value="UniProtKB-KW"/>
</dbReference>
<keyword evidence="11" id="KW-1185">Reference proteome</keyword>
<dbReference type="SUPFAM" id="SSF55874">
    <property type="entry name" value="ATPase domain of HSP90 chaperone/DNA topoisomerase II/histidine kinase"/>
    <property type="match status" value="1"/>
</dbReference>
<evidence type="ECO:0000256" key="1">
    <source>
        <dbReference type="ARBA" id="ARBA00000085"/>
    </source>
</evidence>
<dbReference type="CDD" id="cd16917">
    <property type="entry name" value="HATPase_UhpB-NarQ-NarX-like"/>
    <property type="match status" value="1"/>
</dbReference>
<organism evidence="10 11">
    <name type="scientific">Luteococcus peritonei</name>
    <dbReference type="NCBI Taxonomy" id="88874"/>
    <lineage>
        <taxon>Bacteria</taxon>
        <taxon>Bacillati</taxon>
        <taxon>Actinomycetota</taxon>
        <taxon>Actinomycetes</taxon>
        <taxon>Propionibacteriales</taxon>
        <taxon>Propionibacteriaceae</taxon>
        <taxon>Luteococcus</taxon>
    </lineage>
</organism>
<dbReference type="Proteomes" id="UP001597326">
    <property type="component" value="Unassembled WGS sequence"/>
</dbReference>
<keyword evidence="3" id="KW-0597">Phosphoprotein</keyword>
<dbReference type="InterPro" id="IPR036890">
    <property type="entry name" value="HATPase_C_sf"/>
</dbReference>
<comment type="catalytic activity">
    <reaction evidence="1">
        <text>ATP + protein L-histidine = ADP + protein N-phospho-L-histidine.</text>
        <dbReference type="EC" id="2.7.13.3"/>
    </reaction>
</comment>